<organism evidence="2 3">
    <name type="scientific">Pseudochrobactrum kiredjianiae</name>
    <dbReference type="NCBI Taxonomy" id="386305"/>
    <lineage>
        <taxon>Bacteria</taxon>
        <taxon>Pseudomonadati</taxon>
        <taxon>Pseudomonadota</taxon>
        <taxon>Alphaproteobacteria</taxon>
        <taxon>Hyphomicrobiales</taxon>
        <taxon>Brucellaceae</taxon>
        <taxon>Pseudochrobactrum</taxon>
    </lineage>
</organism>
<evidence type="ECO:0000313" key="2">
    <source>
        <dbReference type="EMBL" id="MFD1228089.1"/>
    </source>
</evidence>
<dbReference type="InterPro" id="IPR011604">
    <property type="entry name" value="PDDEXK-like_dom_sf"/>
</dbReference>
<dbReference type="Proteomes" id="UP001597263">
    <property type="component" value="Unassembled WGS sequence"/>
</dbReference>
<dbReference type="InterPro" id="IPR038726">
    <property type="entry name" value="PDDEXK_AddAB-type"/>
</dbReference>
<dbReference type="SUPFAM" id="SSF52980">
    <property type="entry name" value="Restriction endonuclease-like"/>
    <property type="match status" value="1"/>
</dbReference>
<sequence length="1046" mass="115709">MSERRPRLYSIASGTPFLPRFADALLNGELIEGFGADAGNPLALAGAVIYVPTRRAARALRALLVDRNPANAALLPSIRPLGDVEESAALFDSAAEEFLQLAPPMSEPERLLLLAQLIRPWRESLPSHIRALFGAEDIAIPATTADAIWLARDLVRLMDQVETEGADWSELGLIAPEELADWWRVTLQFLEIVTKIWPDVLTERNRSNASQHRNWLIEFETQRMQKNPPQGPVIVAGSTGSIPATAKLVATIARLPKGAVVFPGLDRDLDSKAWTLLADGLNNPSTYGHPQYGLRKLLDQMQCRREDVQHLDIENPAKRMREHIVSEALRPAETTDLWGHLQLDAQAVRDAMQNVALIETSNEREEALAVALALRDAIEAPDKTAALVTVDRNLARRVVLELTRFGIDADDSGGKLLRDTEAVILLRLLITCVFEPGDPVALLALAKHPLVRLGQKRGDLRRAAEMLELVALRGGTGRADIADLPGFLEQKMMEASAKPYEPAWQDNIAATELIQLQTFCAAMTTAVAPLTDLIRIQARIEVPQIMRASVEALENLARDIDATVQLLYQGQQGEQFSAFLRALIAADTGLDFLPEEWPDMFEALLANETVKPHPGGHPRVFIWGALEARLQTVDTVIVGGLNEGIWPAKTRNDPFMSRPMKGMIALDPPEVRTGLAAHDFAMATGMEQVIFSRSQRSANAPTVPSRWLLRLETVTGKAVTDAMRERGGKYLHWARLLDVSPDVPFVSRPEPKPPVDARPKHFSVTEIETLRRDPYAIYAKKILRLRALEPLIRDPAAAERGTLFHDILGEFTHRDIDPLSPQAEELLLEIGRGIFTDADLPPEIEAVWWPRITALIPEFLHWERERAPYVRERHAEISSAKAVVEPLAVTLSGRADRIDVMRDGTTVVIDYKTGSTPSVRQAHVLLSPQLALEAALLRRGAFKEIGQSNAQDLLYVRLQGGGRLKPESILSTDRGASVKTAVELGEESWVRLGELLTEYNREEQGYRSRALPFRESDLTGDYDHLARVLEWSAGGADADGSESGDA</sequence>
<dbReference type="RefSeq" id="WP_289384406.1">
    <property type="nucleotide sequence ID" value="NZ_JAUCBM010000001.1"/>
</dbReference>
<name>A0ABW3V604_9HYPH</name>
<dbReference type="Pfam" id="PF12705">
    <property type="entry name" value="PDDEXK_1"/>
    <property type="match status" value="1"/>
</dbReference>
<accession>A0ABW3V604</accession>
<protein>
    <submittedName>
        <fullName evidence="2">Double-strand break repair protein AddB</fullName>
    </submittedName>
</protein>
<dbReference type="Gene3D" id="3.90.320.10">
    <property type="match status" value="1"/>
</dbReference>
<dbReference type="InterPro" id="IPR014153">
    <property type="entry name" value="Ds_break_AddB"/>
</dbReference>
<evidence type="ECO:0000259" key="1">
    <source>
        <dbReference type="Pfam" id="PF12705"/>
    </source>
</evidence>
<proteinExistence type="predicted"/>
<comment type="caution">
    <text evidence="2">The sequence shown here is derived from an EMBL/GenBank/DDBJ whole genome shotgun (WGS) entry which is preliminary data.</text>
</comment>
<evidence type="ECO:0000313" key="3">
    <source>
        <dbReference type="Proteomes" id="UP001597263"/>
    </source>
</evidence>
<dbReference type="InterPro" id="IPR011335">
    <property type="entry name" value="Restrct_endonuc-II-like"/>
</dbReference>
<gene>
    <name evidence="2" type="primary">addB</name>
    <name evidence="2" type="ORF">ACFQ35_13175</name>
</gene>
<dbReference type="EMBL" id="JBHTMA010000040">
    <property type="protein sequence ID" value="MFD1228089.1"/>
    <property type="molecule type" value="Genomic_DNA"/>
</dbReference>
<dbReference type="InterPro" id="IPR027417">
    <property type="entry name" value="P-loop_NTPase"/>
</dbReference>
<reference evidence="3" key="1">
    <citation type="journal article" date="2019" name="Int. J. Syst. Evol. Microbiol.">
        <title>The Global Catalogue of Microorganisms (GCM) 10K type strain sequencing project: providing services to taxonomists for standard genome sequencing and annotation.</title>
        <authorList>
            <consortium name="The Broad Institute Genomics Platform"/>
            <consortium name="The Broad Institute Genome Sequencing Center for Infectious Disease"/>
            <person name="Wu L."/>
            <person name="Ma J."/>
        </authorList>
    </citation>
    <scope>NUCLEOTIDE SEQUENCE [LARGE SCALE GENOMIC DNA]</scope>
    <source>
        <strain evidence="3">CCUG 49584</strain>
    </source>
</reference>
<dbReference type="NCBIfam" id="TIGR02786">
    <property type="entry name" value="addB_alphas"/>
    <property type="match status" value="1"/>
</dbReference>
<dbReference type="SUPFAM" id="SSF52540">
    <property type="entry name" value="P-loop containing nucleoside triphosphate hydrolases"/>
    <property type="match status" value="1"/>
</dbReference>
<keyword evidence="3" id="KW-1185">Reference proteome</keyword>
<feature type="domain" description="PD-(D/E)XK endonuclease-like" evidence="1">
    <location>
        <begin position="761"/>
        <end position="965"/>
    </location>
</feature>